<keyword evidence="2" id="KW-1133">Transmembrane helix</keyword>
<feature type="transmembrane region" description="Helical" evidence="2">
    <location>
        <begin position="37"/>
        <end position="57"/>
    </location>
</feature>
<dbReference type="Proteomes" id="UP000186004">
    <property type="component" value="Unassembled WGS sequence"/>
</dbReference>
<protein>
    <submittedName>
        <fullName evidence="3">Uncharacterized protein</fullName>
    </submittedName>
</protein>
<proteinExistence type="predicted"/>
<name>A0A1N6Q121_9ACTN</name>
<dbReference type="AlphaFoldDB" id="A0A1N6Q121"/>
<dbReference type="STRING" id="1198245.SAMN05444858_101120"/>
<feature type="region of interest" description="Disordered" evidence="1">
    <location>
        <begin position="151"/>
        <end position="231"/>
    </location>
</feature>
<keyword evidence="2" id="KW-0812">Transmembrane</keyword>
<evidence type="ECO:0000313" key="4">
    <source>
        <dbReference type="Proteomes" id="UP000186004"/>
    </source>
</evidence>
<organism evidence="3 4">
    <name type="scientific">Micromonospora avicenniae</name>
    <dbReference type="NCBI Taxonomy" id="1198245"/>
    <lineage>
        <taxon>Bacteria</taxon>
        <taxon>Bacillati</taxon>
        <taxon>Actinomycetota</taxon>
        <taxon>Actinomycetes</taxon>
        <taxon>Micromonosporales</taxon>
        <taxon>Micromonosporaceae</taxon>
        <taxon>Micromonospora</taxon>
    </lineage>
</organism>
<evidence type="ECO:0000256" key="2">
    <source>
        <dbReference type="SAM" id="Phobius"/>
    </source>
</evidence>
<gene>
    <name evidence="3" type="ORF">SAMN05444858_101120</name>
</gene>
<keyword evidence="2" id="KW-0472">Membrane</keyword>
<dbReference type="EMBL" id="FTNF01000001">
    <property type="protein sequence ID" value="SIQ10242.1"/>
    <property type="molecule type" value="Genomic_DNA"/>
</dbReference>
<feature type="compositionally biased region" description="Basic and acidic residues" evidence="1">
    <location>
        <begin position="167"/>
        <end position="180"/>
    </location>
</feature>
<evidence type="ECO:0000313" key="3">
    <source>
        <dbReference type="EMBL" id="SIQ10242.1"/>
    </source>
</evidence>
<feature type="region of interest" description="Disordered" evidence="1">
    <location>
        <begin position="107"/>
        <end position="136"/>
    </location>
</feature>
<keyword evidence="4" id="KW-1185">Reference proteome</keyword>
<evidence type="ECO:0000256" key="1">
    <source>
        <dbReference type="SAM" id="MobiDB-lite"/>
    </source>
</evidence>
<sequence>MKAHRTDLVSFAFGLLFLALTAWWLSAKILGLAVPPAGWFLAGALILIGVFGLVGALRSGRHADREAATDDTAPVGDAPAAQGTDLPADGMPIADAGLNADRPVSGVGHAGWYPDQPTSGGILPGWEPDPPAAGRIHPAWQVDRTTEEIRADGIDAGGGADTTATLDRVDATTTRVERTDAGAGPDGGDERPTEAVTGAPGGVVEDRPEGGSGGVAGSSSARPGQRDDPLG</sequence>
<reference evidence="3 4" key="1">
    <citation type="submission" date="2017-01" db="EMBL/GenBank/DDBJ databases">
        <authorList>
            <person name="Mah S.A."/>
            <person name="Swanson W.J."/>
            <person name="Moy G.W."/>
            <person name="Vacquier V.D."/>
        </authorList>
    </citation>
    <scope>NUCLEOTIDE SEQUENCE [LARGE SCALE GENOMIC DNA]</scope>
    <source>
        <strain evidence="3 4">DSM 45758</strain>
    </source>
</reference>
<accession>A0A1N6Q121</accession>
<feature type="region of interest" description="Disordered" evidence="1">
    <location>
        <begin position="65"/>
        <end position="87"/>
    </location>
</feature>